<evidence type="ECO:0000313" key="2">
    <source>
        <dbReference type="EMBL" id="TWI74177.1"/>
    </source>
</evidence>
<sequence length="272" mass="29997">MKKKAGKLMAGIFMGLGLMVSQVFAHDLWINMTDYTPALWQHAKYAPTPRAKTVVYFGWGHSYPVADFISDRVWGGLERIEPDGSRIPMEVGSEGFRALRVDMHTPGARVFAAHTKPAFYGPVEGKKDFHQIYYEKYAKALVSVLPQRTLPLDGPDSNPFATPIGQKVEIVPMVNPNRLQPGDSLEVRVLVDGKPAADYEVTASNLVAPNARTEKTRSNAAGMAKLTLEEFYGPWIVTASRSFPATGEKALKCESISYTATMTFALPFVPEI</sequence>
<proteinExistence type="predicted"/>
<feature type="signal peptide" evidence="1">
    <location>
        <begin position="1"/>
        <end position="25"/>
    </location>
</feature>
<keyword evidence="3" id="KW-1185">Reference proteome</keyword>
<evidence type="ECO:0000256" key="1">
    <source>
        <dbReference type="SAM" id="SignalP"/>
    </source>
</evidence>
<reference evidence="2 3" key="1">
    <citation type="submission" date="2019-07" db="EMBL/GenBank/DDBJ databases">
        <title>Genome sequencing of 100 strains of the haloalkaliphilic chemolithoautotrophic sulfur-oxidizing bacterium Thioalkalivibrio.</title>
        <authorList>
            <person name="Muyzer G."/>
        </authorList>
    </citation>
    <scope>NUCLEOTIDE SEQUENCE [LARGE SCALE GENOMIC DNA]</scope>
    <source>
        <strain evidence="2 3">ASO4-4</strain>
    </source>
</reference>
<gene>
    <name evidence="2" type="ORF">LZ24_01117</name>
</gene>
<protein>
    <submittedName>
        <fullName evidence="2">Uncharacterized protein DUF4198</fullName>
    </submittedName>
</protein>
<dbReference type="OrthoDB" id="3034796at2"/>
<organism evidence="2 3">
    <name type="scientific">Desulfobotulus alkaliphilus</name>
    <dbReference type="NCBI Taxonomy" id="622671"/>
    <lineage>
        <taxon>Bacteria</taxon>
        <taxon>Pseudomonadati</taxon>
        <taxon>Thermodesulfobacteriota</taxon>
        <taxon>Desulfobacteria</taxon>
        <taxon>Desulfobacterales</taxon>
        <taxon>Desulfobacteraceae</taxon>
        <taxon>Desulfobotulus</taxon>
    </lineage>
</organism>
<name>A0A562RYJ5_9BACT</name>
<dbReference type="RefSeq" id="WP_144683177.1">
    <property type="nucleotide sequence ID" value="NZ_VLLC01000006.1"/>
</dbReference>
<dbReference type="EMBL" id="VLLC01000006">
    <property type="protein sequence ID" value="TWI74177.1"/>
    <property type="molecule type" value="Genomic_DNA"/>
</dbReference>
<evidence type="ECO:0000313" key="3">
    <source>
        <dbReference type="Proteomes" id="UP000318307"/>
    </source>
</evidence>
<dbReference type="Pfam" id="PF10670">
    <property type="entry name" value="DUF4198"/>
    <property type="match status" value="1"/>
</dbReference>
<dbReference type="Proteomes" id="UP000318307">
    <property type="component" value="Unassembled WGS sequence"/>
</dbReference>
<accession>A0A562RYJ5</accession>
<keyword evidence="1" id="KW-0732">Signal</keyword>
<dbReference type="InterPro" id="IPR019613">
    <property type="entry name" value="DUF4198"/>
</dbReference>
<feature type="chain" id="PRO_5021738623" evidence="1">
    <location>
        <begin position="26"/>
        <end position="272"/>
    </location>
</feature>
<dbReference type="AlphaFoldDB" id="A0A562RYJ5"/>
<comment type="caution">
    <text evidence="2">The sequence shown here is derived from an EMBL/GenBank/DDBJ whole genome shotgun (WGS) entry which is preliminary data.</text>
</comment>